<protein>
    <recommendedName>
        <fullName evidence="4">TRAP transporter solute receptor, TAXI family</fullName>
    </recommendedName>
</protein>
<dbReference type="RefSeq" id="WP_068365647.1">
    <property type="nucleotide sequence ID" value="NZ_FOJN01000018.1"/>
</dbReference>
<proteinExistence type="predicted"/>
<dbReference type="SUPFAM" id="SSF53850">
    <property type="entry name" value="Periplasmic binding protein-like II"/>
    <property type="match status" value="1"/>
</dbReference>
<name>A0A1I0UCJ0_9NOCA</name>
<dbReference type="AlphaFoldDB" id="A0A1I0UCJ0"/>
<reference evidence="2 3" key="1">
    <citation type="submission" date="2016-10" db="EMBL/GenBank/DDBJ databases">
        <authorList>
            <person name="de Groot N.N."/>
        </authorList>
    </citation>
    <scope>NUCLEOTIDE SEQUENCE [LARGE SCALE GENOMIC DNA]</scope>
    <source>
        <strain evidence="2 3">DSM 44908</strain>
    </source>
</reference>
<accession>A0A1I0UCJ0</accession>
<gene>
    <name evidence="2" type="ORF">SAMN05444374_11837</name>
</gene>
<dbReference type="InterPro" id="IPR011852">
    <property type="entry name" value="TRAP_TAXI"/>
</dbReference>
<evidence type="ECO:0000313" key="2">
    <source>
        <dbReference type="EMBL" id="SFA61593.1"/>
    </source>
</evidence>
<dbReference type="GeneID" id="85487478"/>
<evidence type="ECO:0000256" key="1">
    <source>
        <dbReference type="SAM" id="SignalP"/>
    </source>
</evidence>
<dbReference type="PROSITE" id="PS51318">
    <property type="entry name" value="TAT"/>
    <property type="match status" value="1"/>
</dbReference>
<dbReference type="NCBIfam" id="TIGR02122">
    <property type="entry name" value="TRAP_TAXI"/>
    <property type="match status" value="1"/>
</dbReference>
<dbReference type="PANTHER" id="PTHR42941">
    <property type="entry name" value="SLL1037 PROTEIN"/>
    <property type="match status" value="1"/>
</dbReference>
<dbReference type="Pfam" id="PF16868">
    <property type="entry name" value="NMT1_3"/>
    <property type="match status" value="1"/>
</dbReference>
<evidence type="ECO:0008006" key="4">
    <source>
        <dbReference type="Google" id="ProtNLM"/>
    </source>
</evidence>
<evidence type="ECO:0000313" key="3">
    <source>
        <dbReference type="Proteomes" id="UP000182054"/>
    </source>
</evidence>
<dbReference type="InterPro" id="IPR006311">
    <property type="entry name" value="TAT_signal"/>
</dbReference>
<feature type="signal peptide" evidence="1">
    <location>
        <begin position="1"/>
        <end position="31"/>
    </location>
</feature>
<sequence length="324" mass="33531">MVDRRQFLRAGVGAFAAAALSGCASTAPWQAASGTLRIAAGNPGAVFDEYGRALADEARVAMPSLNASAVTTAGSVANVRDVLDGSADVGFCLGDTATSAVAGHDPFDEPMPIVAVARLYDSFLQILVRQDSPVRTPADLVGRRIVGGEVESGTRLSVSRCLEAAGLGPDDVRYAPRSLTDAASDLAAGTADAVAFVSGFPITALVELGTRVPLRALDIGGLVDPLVERWGPSYVTGPLPRGPYGLPTDVTTVSIKTYLVAAPGLADDTVYGLASVLFDRQDAVARRAPTVRQPTVAAGMFTAPVPLHPGSLRWFRDRDARGGS</sequence>
<keyword evidence="1" id="KW-0732">Signal</keyword>
<organism evidence="2 3">
    <name type="scientific">Rhodococcoides kroppenstedtii</name>
    <dbReference type="NCBI Taxonomy" id="293050"/>
    <lineage>
        <taxon>Bacteria</taxon>
        <taxon>Bacillati</taxon>
        <taxon>Actinomycetota</taxon>
        <taxon>Actinomycetes</taxon>
        <taxon>Mycobacteriales</taxon>
        <taxon>Nocardiaceae</taxon>
        <taxon>Rhodococcoides</taxon>
    </lineage>
</organism>
<dbReference type="PROSITE" id="PS51257">
    <property type="entry name" value="PROKAR_LIPOPROTEIN"/>
    <property type="match status" value="1"/>
</dbReference>
<dbReference type="EMBL" id="FOJN01000018">
    <property type="protein sequence ID" value="SFA61593.1"/>
    <property type="molecule type" value="Genomic_DNA"/>
</dbReference>
<dbReference type="PANTHER" id="PTHR42941:SF1">
    <property type="entry name" value="SLL1037 PROTEIN"/>
    <property type="match status" value="1"/>
</dbReference>
<dbReference type="Gene3D" id="3.40.190.10">
    <property type="entry name" value="Periplasmic binding protein-like II"/>
    <property type="match status" value="2"/>
</dbReference>
<feature type="chain" id="PRO_5010176514" description="TRAP transporter solute receptor, TAXI family" evidence="1">
    <location>
        <begin position="32"/>
        <end position="324"/>
    </location>
</feature>
<dbReference type="Proteomes" id="UP000182054">
    <property type="component" value="Unassembled WGS sequence"/>
</dbReference>
<dbReference type="OrthoDB" id="5582316at2"/>